<keyword evidence="1" id="KW-0175">Coiled coil</keyword>
<comment type="caution">
    <text evidence="2">The sequence shown here is derived from an EMBL/GenBank/DDBJ whole genome shotgun (WGS) entry which is preliminary data.</text>
</comment>
<organism evidence="2 3">
    <name type="scientific">Ectobacillus antri</name>
    <dbReference type="NCBI Taxonomy" id="2486280"/>
    <lineage>
        <taxon>Bacteria</taxon>
        <taxon>Bacillati</taxon>
        <taxon>Bacillota</taxon>
        <taxon>Bacilli</taxon>
        <taxon>Bacillales</taxon>
        <taxon>Bacillaceae</taxon>
        <taxon>Ectobacillus</taxon>
    </lineage>
</organism>
<dbReference type="PANTHER" id="PTHR38451:SF1">
    <property type="entry name" value="TRNA (ADENINE(22)-N(1))-METHYLTRANSFERASE"/>
    <property type="match status" value="1"/>
</dbReference>
<evidence type="ECO:0000256" key="1">
    <source>
        <dbReference type="SAM" id="Coils"/>
    </source>
</evidence>
<proteinExistence type="predicted"/>
<dbReference type="Proteomes" id="UP001218246">
    <property type="component" value="Unassembled WGS sequence"/>
</dbReference>
<dbReference type="EMBL" id="JARULN010000002">
    <property type="protein sequence ID" value="MDG5753263.1"/>
    <property type="molecule type" value="Genomic_DNA"/>
</dbReference>
<accession>A0ABT6H3B0</accession>
<sequence length="234" mass="26071">MNEVKLSKRLEAVAAELLTGSKMADIGSDHAYLPCYAVLRKIVKGAVAGEVVEGPYQSALAKVRECGLTDIISVRKGNGLAVIEPGEVDVITIAGMGGALIRDILDNGKEKLVGVKRLILQPNIGAHNIRKWLVEHDWELIKEIILKEDGKIYEILVAERGDGNAPYTTFREHGMLLGPFLLQEKSDVFVEKWMHEKQNLSRIFHQLEQAADTEENQKKKQEVLQKIALIEEVL</sequence>
<dbReference type="SUPFAM" id="SSF53335">
    <property type="entry name" value="S-adenosyl-L-methionine-dependent methyltransferases"/>
    <property type="match status" value="1"/>
</dbReference>
<reference evidence="2 3" key="1">
    <citation type="submission" date="2023-04" db="EMBL/GenBank/DDBJ databases">
        <title>Ectobacillus antri isolated from activated sludge.</title>
        <authorList>
            <person name="Yan P."/>
            <person name="Liu X."/>
        </authorList>
    </citation>
    <scope>NUCLEOTIDE SEQUENCE [LARGE SCALE GENOMIC DNA]</scope>
    <source>
        <strain evidence="2 3">C18H</strain>
    </source>
</reference>
<dbReference type="PANTHER" id="PTHR38451">
    <property type="entry name" value="TRNA (ADENINE(22)-N(1))-METHYLTRANSFERASE"/>
    <property type="match status" value="1"/>
</dbReference>
<dbReference type="InterPro" id="IPR029063">
    <property type="entry name" value="SAM-dependent_MTases_sf"/>
</dbReference>
<name>A0ABT6H3B0_9BACI</name>
<dbReference type="Pfam" id="PF04816">
    <property type="entry name" value="TrmK"/>
    <property type="match status" value="1"/>
</dbReference>
<evidence type="ECO:0000313" key="3">
    <source>
        <dbReference type="Proteomes" id="UP001218246"/>
    </source>
</evidence>
<dbReference type="PIRSF" id="PIRSF018637">
    <property type="entry name" value="TrmK"/>
    <property type="match status" value="1"/>
</dbReference>
<dbReference type="RefSeq" id="WP_124563369.1">
    <property type="nucleotide sequence ID" value="NZ_JARRRY010000001.1"/>
</dbReference>
<evidence type="ECO:0000313" key="2">
    <source>
        <dbReference type="EMBL" id="MDG5753263.1"/>
    </source>
</evidence>
<gene>
    <name evidence="2" type="ORF">P6P90_04525</name>
</gene>
<dbReference type="Gene3D" id="1.10.287.1890">
    <property type="match status" value="1"/>
</dbReference>
<keyword evidence="3" id="KW-1185">Reference proteome</keyword>
<protein>
    <submittedName>
        <fullName evidence="2">tRNA (Adenine(22)-N(1))-methyltransferase TrmK</fullName>
    </submittedName>
</protein>
<dbReference type="Gene3D" id="3.40.50.150">
    <property type="entry name" value="Vaccinia Virus protein VP39"/>
    <property type="match status" value="1"/>
</dbReference>
<feature type="coiled-coil region" evidence="1">
    <location>
        <begin position="197"/>
        <end position="224"/>
    </location>
</feature>
<dbReference type="InterPro" id="IPR006901">
    <property type="entry name" value="TrmK"/>
</dbReference>